<dbReference type="PANTHER" id="PTHR32343:SF22">
    <property type="entry name" value="LD29830P"/>
    <property type="match status" value="1"/>
</dbReference>
<dbReference type="Gene3D" id="3.30.70.330">
    <property type="match status" value="2"/>
</dbReference>
<evidence type="ECO:0000313" key="5">
    <source>
        <dbReference type="Proteomes" id="UP000218231"/>
    </source>
</evidence>
<sequence length="446" mass="51488">MTEEGKEKDKIKVLLVSNISISATKDQVFTMFQYVGRIEEMKIYPSEANIQLSTTRKSAFIRFDDERAVEVGQHLSNIVLIDQALNCLPWRQGSIPDEQTFLNSGDVTGLGERQLPPHVTNRVQDAGDGTKALLTIDPTLEQLGLPAYPPLPADTDQAKVEEIRRTVYVGNLPKSIDGQKVLDFFNCYVGEIDEAHHVDEPDDGASKVDDAIKILGQRTRGTPLGKRLPSRRLDLVMYLRMATGSDSLPCAYAYIEFSQQPSVPVALQNNGLEFEGRPLKIVHSRVAIIKPQQKTDAQALEEIEDAIRMGKTGGGDRDSRSPRRSRRSRSRDRRRSRSPRRRSRSRDRKRSRSRERRRDRSRSRDRKRSRSRDRKDRKRSRSRDRDRDSKRDHKRERREKENDSSRRDSEEDEEKLRERLLAKKAERNGKSREKKNDSSDEWEEAK</sequence>
<evidence type="ECO:0000256" key="2">
    <source>
        <dbReference type="SAM" id="MobiDB-lite"/>
    </source>
</evidence>
<feature type="domain" description="RRM" evidence="3">
    <location>
        <begin position="12"/>
        <end position="70"/>
    </location>
</feature>
<feature type="compositionally biased region" description="Basic residues" evidence="2">
    <location>
        <begin position="322"/>
        <end position="382"/>
    </location>
</feature>
<dbReference type="SUPFAM" id="SSF54928">
    <property type="entry name" value="RNA-binding domain, RBD"/>
    <property type="match status" value="1"/>
</dbReference>
<reference evidence="4 5" key="1">
    <citation type="journal article" date="2017" name="Curr. Biol.">
        <title>Genome architecture and evolution of a unichromosomal asexual nematode.</title>
        <authorList>
            <person name="Fradin H."/>
            <person name="Zegar C."/>
            <person name="Gutwein M."/>
            <person name="Lucas J."/>
            <person name="Kovtun M."/>
            <person name="Corcoran D."/>
            <person name="Baugh L.R."/>
            <person name="Kiontke K."/>
            <person name="Gunsalus K."/>
            <person name="Fitch D.H."/>
            <person name="Piano F."/>
        </authorList>
    </citation>
    <scope>NUCLEOTIDE SEQUENCE [LARGE SCALE GENOMIC DNA]</scope>
    <source>
        <strain evidence="4">PF1309</strain>
    </source>
</reference>
<gene>
    <name evidence="4" type="ORF">WR25_14698</name>
</gene>
<dbReference type="AlphaFoldDB" id="A0A2A2KNS3"/>
<feature type="region of interest" description="Disordered" evidence="2">
    <location>
        <begin position="307"/>
        <end position="446"/>
    </location>
</feature>
<dbReference type="OrthoDB" id="7763451at2759"/>
<dbReference type="InterPro" id="IPR035979">
    <property type="entry name" value="RBD_domain_sf"/>
</dbReference>
<protein>
    <recommendedName>
        <fullName evidence="3">RRM domain-containing protein</fullName>
    </recommendedName>
</protein>
<dbReference type="InterPro" id="IPR012677">
    <property type="entry name" value="Nucleotide-bd_a/b_plait_sf"/>
</dbReference>
<dbReference type="PANTHER" id="PTHR32343">
    <property type="entry name" value="SERINE/ARGININE-RICH SPLICING FACTOR"/>
    <property type="match status" value="1"/>
</dbReference>
<evidence type="ECO:0000313" key="4">
    <source>
        <dbReference type="EMBL" id="PAV75529.1"/>
    </source>
</evidence>
<evidence type="ECO:0000256" key="1">
    <source>
        <dbReference type="PROSITE-ProRule" id="PRU00176"/>
    </source>
</evidence>
<evidence type="ECO:0000259" key="3">
    <source>
        <dbReference type="PROSITE" id="PS50102"/>
    </source>
</evidence>
<keyword evidence="5" id="KW-1185">Reference proteome</keyword>
<dbReference type="GO" id="GO:0003723">
    <property type="term" value="F:RNA binding"/>
    <property type="evidence" value="ECO:0007669"/>
    <property type="project" value="UniProtKB-UniRule"/>
</dbReference>
<dbReference type="STRING" id="2018661.A0A2A2KNS3"/>
<dbReference type="GO" id="GO:0005654">
    <property type="term" value="C:nucleoplasm"/>
    <property type="evidence" value="ECO:0007669"/>
    <property type="project" value="TreeGrafter"/>
</dbReference>
<proteinExistence type="predicted"/>
<name>A0A2A2KNS3_9BILA</name>
<dbReference type="EMBL" id="LIAE01008075">
    <property type="protein sequence ID" value="PAV75529.1"/>
    <property type="molecule type" value="Genomic_DNA"/>
</dbReference>
<feature type="domain" description="RRM" evidence="3">
    <location>
        <begin position="165"/>
        <end position="286"/>
    </location>
</feature>
<comment type="caution">
    <text evidence="4">The sequence shown here is derived from an EMBL/GenBank/DDBJ whole genome shotgun (WGS) entry which is preliminary data.</text>
</comment>
<organism evidence="4 5">
    <name type="scientific">Diploscapter pachys</name>
    <dbReference type="NCBI Taxonomy" id="2018661"/>
    <lineage>
        <taxon>Eukaryota</taxon>
        <taxon>Metazoa</taxon>
        <taxon>Ecdysozoa</taxon>
        <taxon>Nematoda</taxon>
        <taxon>Chromadorea</taxon>
        <taxon>Rhabditida</taxon>
        <taxon>Rhabditina</taxon>
        <taxon>Rhabditomorpha</taxon>
        <taxon>Rhabditoidea</taxon>
        <taxon>Rhabditidae</taxon>
        <taxon>Diploscapter</taxon>
    </lineage>
</organism>
<dbReference type="InterPro" id="IPR000504">
    <property type="entry name" value="RRM_dom"/>
</dbReference>
<feature type="compositionally biased region" description="Basic and acidic residues" evidence="2">
    <location>
        <begin position="398"/>
        <end position="446"/>
    </location>
</feature>
<dbReference type="Proteomes" id="UP000218231">
    <property type="component" value="Unassembled WGS sequence"/>
</dbReference>
<dbReference type="SMART" id="SM00360">
    <property type="entry name" value="RRM"/>
    <property type="match status" value="2"/>
</dbReference>
<dbReference type="PROSITE" id="PS50102">
    <property type="entry name" value="RRM"/>
    <property type="match status" value="2"/>
</dbReference>
<accession>A0A2A2KNS3</accession>
<keyword evidence="1" id="KW-0694">RNA-binding</keyword>